<comment type="pathway">
    <text evidence="2">Glycan metabolism; N-glycan degradation.</text>
</comment>
<reference evidence="12" key="1">
    <citation type="journal article" date="2020" name="Nat. Commun.">
        <title>Large-scale genome sequencing of mycorrhizal fungi provides insights into the early evolution of symbiotic traits.</title>
        <authorList>
            <person name="Miyauchi S."/>
            <person name="Kiss E."/>
            <person name="Kuo A."/>
            <person name="Drula E."/>
            <person name="Kohler A."/>
            <person name="Sanchez-Garcia M."/>
            <person name="Morin E."/>
            <person name="Andreopoulos B."/>
            <person name="Barry K.W."/>
            <person name="Bonito G."/>
            <person name="Buee M."/>
            <person name="Carver A."/>
            <person name="Chen C."/>
            <person name="Cichocki N."/>
            <person name="Clum A."/>
            <person name="Culley D."/>
            <person name="Crous P.W."/>
            <person name="Fauchery L."/>
            <person name="Girlanda M."/>
            <person name="Hayes R.D."/>
            <person name="Keri Z."/>
            <person name="LaButti K."/>
            <person name="Lipzen A."/>
            <person name="Lombard V."/>
            <person name="Magnuson J."/>
            <person name="Maillard F."/>
            <person name="Murat C."/>
            <person name="Nolan M."/>
            <person name="Ohm R.A."/>
            <person name="Pangilinan J."/>
            <person name="Pereira M.F."/>
            <person name="Perotto S."/>
            <person name="Peter M."/>
            <person name="Pfister S."/>
            <person name="Riley R."/>
            <person name="Sitrit Y."/>
            <person name="Stielow J.B."/>
            <person name="Szollosi G."/>
            <person name="Zifcakova L."/>
            <person name="Stursova M."/>
            <person name="Spatafora J.W."/>
            <person name="Tedersoo L."/>
            <person name="Vaario L.M."/>
            <person name="Yamada A."/>
            <person name="Yan M."/>
            <person name="Wang P."/>
            <person name="Xu J."/>
            <person name="Bruns T."/>
            <person name="Baldrian P."/>
            <person name="Vilgalys R."/>
            <person name="Dunand C."/>
            <person name="Henrissat B."/>
            <person name="Grigoriev I.V."/>
            <person name="Hibbett D."/>
            <person name="Nagy L.G."/>
            <person name="Martin F.M."/>
        </authorList>
    </citation>
    <scope>NUCLEOTIDE SEQUENCE</scope>
    <source>
        <strain evidence="12">UP504</strain>
    </source>
</reference>
<comment type="similarity">
    <text evidence="6">Belongs to the glycosyl hydrolase 2 family. Beta-mannosidase B subfamily.</text>
</comment>
<sequence length="870" mass="99579">MSHLSNTTILESGWRFTQLGGGPANKDGVWLPASRSPTSVHVELLKLKKIPNPFLGLSEHDIQWIGEGDWAFKNTFEIDPQVLQLDNVDIVFEGLDTYAVIELNGHKILDAKNMFIEYRVDVKPYLEAGSNTLIITFQSTFLKGRELQTNNGTLACWNGDSSRLHVRKAQYHYGWDWGPITMTMGPWKPVYIHAYKSRLLDMRVTSTVTDSYGVDVEVKASVSHSAASSATVRFRKDKLVFMTRRKVPIDKDSTINLRWSTFPKGLELWWPVGMGEQNLHTIDVELLDKNGNILDTQSKRVGFRRVEVVQNPVEEQEGRSFYFKINGIPVFCGGSNWIPLDSFLTEATKERYQQWLQLLVDGNQNMVRVWGGGIYESDAFYDICDELGIMVWQDFLFGCGQYPAYDEILERLIPEAEQAVTRLRHHPALVIFACFQRDTDYALAESLNLELDYSDETSDFRKTTFPGRHIYERVLPDIVARLSDIHYHRSSPYSGFGKKSSDMNYGDLHQWNVWHGSQEPWHNWDKLAGRFVSEFGMQGYPDRRTVDYWTAGNQAERYPQSRTTNSHNKAAGFERRLELYLVENFKHTFDMDSYIYYTQIMQAETLASAYRLWRRNWKGPGREYTAGALVWQMNDCWPVTSWAIVDYFLRPKPAYFAIARELRPYTIGMTRRDVKTPTKPNSAAFFEIDTSVEIWGTNSTTFPEEATLVIEAFDLHDKSFQWNIKMPVTLGPNRSSELWKGRVPGQGIRTKLSDVPRTIILSARLINAYGDVLARYANWPEPFKFITFPPIQELGFKIITLPIQATEDVVKIILSASLPIKGIVLDAEGSEDVRWSDQAIDLIPGDDQVVLAWGLKGRVPAARYLGDGSA</sequence>
<evidence type="ECO:0000256" key="2">
    <source>
        <dbReference type="ARBA" id="ARBA00004740"/>
    </source>
</evidence>
<dbReference type="AlphaFoldDB" id="A0A9P6E2K6"/>
<dbReference type="SUPFAM" id="SSF49785">
    <property type="entry name" value="Galactose-binding domain-like"/>
    <property type="match status" value="1"/>
</dbReference>
<accession>A0A9P6E2K6</accession>
<dbReference type="Gene3D" id="2.60.40.10">
    <property type="entry name" value="Immunoglobulins"/>
    <property type="match status" value="1"/>
</dbReference>
<evidence type="ECO:0000313" key="13">
    <source>
        <dbReference type="Proteomes" id="UP000886523"/>
    </source>
</evidence>
<dbReference type="GO" id="GO:0004567">
    <property type="term" value="F:beta-mannosidase activity"/>
    <property type="evidence" value="ECO:0007669"/>
    <property type="project" value="UniProtKB-EC"/>
</dbReference>
<evidence type="ECO:0000256" key="7">
    <source>
        <dbReference type="ARBA" id="ARBA00041069"/>
    </source>
</evidence>
<gene>
    <name evidence="12" type="ORF">BS47DRAFT_1287247</name>
</gene>
<evidence type="ECO:0000256" key="3">
    <source>
        <dbReference type="ARBA" id="ARBA00012754"/>
    </source>
</evidence>
<dbReference type="InterPro" id="IPR017853">
    <property type="entry name" value="GH"/>
</dbReference>
<proteinExistence type="inferred from homology"/>
<evidence type="ECO:0000256" key="8">
    <source>
        <dbReference type="ARBA" id="ARBA00041614"/>
    </source>
</evidence>
<dbReference type="OrthoDB" id="2866996at2759"/>
<dbReference type="SUPFAM" id="SSF49303">
    <property type="entry name" value="beta-Galactosidase/glucuronidase domain"/>
    <property type="match status" value="2"/>
</dbReference>
<evidence type="ECO:0000256" key="1">
    <source>
        <dbReference type="ARBA" id="ARBA00000829"/>
    </source>
</evidence>
<keyword evidence="13" id="KW-1185">Reference proteome</keyword>
<organism evidence="12 13">
    <name type="scientific">Hydnum rufescens UP504</name>
    <dbReference type="NCBI Taxonomy" id="1448309"/>
    <lineage>
        <taxon>Eukaryota</taxon>
        <taxon>Fungi</taxon>
        <taxon>Dikarya</taxon>
        <taxon>Basidiomycota</taxon>
        <taxon>Agaricomycotina</taxon>
        <taxon>Agaricomycetes</taxon>
        <taxon>Cantharellales</taxon>
        <taxon>Hydnaceae</taxon>
        <taxon>Hydnum</taxon>
    </lineage>
</organism>
<keyword evidence="5" id="KW-0326">Glycosidase</keyword>
<dbReference type="Proteomes" id="UP000886523">
    <property type="component" value="Unassembled WGS sequence"/>
</dbReference>
<dbReference type="InterPro" id="IPR036156">
    <property type="entry name" value="Beta-gal/glucu_dom_sf"/>
</dbReference>
<dbReference type="InterPro" id="IPR041447">
    <property type="entry name" value="Mannosidase_ig"/>
</dbReference>
<evidence type="ECO:0000259" key="10">
    <source>
        <dbReference type="Pfam" id="PF17786"/>
    </source>
</evidence>
<feature type="domain" description="Glycoside hydrolase family 2 immunoglobulin-like beta-sandwich" evidence="9">
    <location>
        <begin position="199"/>
        <end position="304"/>
    </location>
</feature>
<feature type="domain" description="Beta-mannosidase-like galactose-binding" evidence="11">
    <location>
        <begin position="14"/>
        <end position="188"/>
    </location>
</feature>
<dbReference type="EMBL" id="MU128912">
    <property type="protein sequence ID" value="KAF9520405.1"/>
    <property type="molecule type" value="Genomic_DNA"/>
</dbReference>
<evidence type="ECO:0000259" key="9">
    <source>
        <dbReference type="Pfam" id="PF00703"/>
    </source>
</evidence>
<dbReference type="Pfam" id="PF17786">
    <property type="entry name" value="Mannosidase_ig"/>
    <property type="match status" value="1"/>
</dbReference>
<dbReference type="Gene3D" id="3.20.20.80">
    <property type="entry name" value="Glycosidases"/>
    <property type="match status" value="1"/>
</dbReference>
<evidence type="ECO:0000313" key="12">
    <source>
        <dbReference type="EMBL" id="KAF9520405.1"/>
    </source>
</evidence>
<dbReference type="Gene3D" id="2.60.120.260">
    <property type="entry name" value="Galactose-binding domain-like"/>
    <property type="match status" value="1"/>
</dbReference>
<dbReference type="SUPFAM" id="SSF51445">
    <property type="entry name" value="(Trans)glycosidases"/>
    <property type="match status" value="1"/>
</dbReference>
<dbReference type="GO" id="GO:0006516">
    <property type="term" value="P:glycoprotein catabolic process"/>
    <property type="evidence" value="ECO:0007669"/>
    <property type="project" value="TreeGrafter"/>
</dbReference>
<keyword evidence="4 12" id="KW-0378">Hydrolase</keyword>
<dbReference type="Pfam" id="PF00703">
    <property type="entry name" value="Glyco_hydro_2"/>
    <property type="match status" value="1"/>
</dbReference>
<dbReference type="FunFam" id="3.20.20.80:FF:000050">
    <property type="entry name" value="Beta-mannosidase B"/>
    <property type="match status" value="1"/>
</dbReference>
<dbReference type="InterPro" id="IPR050887">
    <property type="entry name" value="Beta-mannosidase_GH2"/>
</dbReference>
<comment type="caution">
    <text evidence="12">The sequence shown here is derived from an EMBL/GenBank/DDBJ whole genome shotgun (WGS) entry which is preliminary data.</text>
</comment>
<dbReference type="InterPro" id="IPR054593">
    <property type="entry name" value="Beta-mannosidase-like_N2"/>
</dbReference>
<dbReference type="PANTHER" id="PTHR43730:SF1">
    <property type="entry name" value="BETA-MANNOSIDASE"/>
    <property type="match status" value="1"/>
</dbReference>
<feature type="domain" description="Mannosidase Ig/CBM-like" evidence="10">
    <location>
        <begin position="691"/>
        <end position="784"/>
    </location>
</feature>
<evidence type="ECO:0000256" key="4">
    <source>
        <dbReference type="ARBA" id="ARBA00022801"/>
    </source>
</evidence>
<dbReference type="GO" id="GO:0005975">
    <property type="term" value="P:carbohydrate metabolic process"/>
    <property type="evidence" value="ECO:0007669"/>
    <property type="project" value="InterPro"/>
</dbReference>
<evidence type="ECO:0000256" key="5">
    <source>
        <dbReference type="ARBA" id="ARBA00023295"/>
    </source>
</evidence>
<evidence type="ECO:0000256" key="6">
    <source>
        <dbReference type="ARBA" id="ARBA00038429"/>
    </source>
</evidence>
<name>A0A9P6E2K6_9AGAM</name>
<dbReference type="InterPro" id="IPR013783">
    <property type="entry name" value="Ig-like_fold"/>
</dbReference>
<dbReference type="InterPro" id="IPR008979">
    <property type="entry name" value="Galactose-bd-like_sf"/>
</dbReference>
<comment type="catalytic activity">
    <reaction evidence="1">
        <text>Hydrolysis of terminal, non-reducing beta-D-mannose residues in beta-D-mannosides.</text>
        <dbReference type="EC" id="3.2.1.25"/>
    </reaction>
</comment>
<protein>
    <recommendedName>
        <fullName evidence="7">Beta-mannosidase B</fullName>
        <ecNumber evidence="3">3.2.1.25</ecNumber>
    </recommendedName>
    <alternativeName>
        <fullName evidence="8">Mannanase B</fullName>
    </alternativeName>
</protein>
<dbReference type="Pfam" id="PF22666">
    <property type="entry name" value="Glyco_hydro_2_N2"/>
    <property type="match status" value="1"/>
</dbReference>
<evidence type="ECO:0000259" key="11">
    <source>
        <dbReference type="Pfam" id="PF22666"/>
    </source>
</evidence>
<dbReference type="PANTHER" id="PTHR43730">
    <property type="entry name" value="BETA-MANNOSIDASE"/>
    <property type="match status" value="1"/>
</dbReference>
<dbReference type="InterPro" id="IPR006102">
    <property type="entry name" value="Ig-like_GH2"/>
</dbReference>
<dbReference type="EC" id="3.2.1.25" evidence="3"/>